<organism evidence="1 2">
    <name type="scientific">Dibothriocephalus latus</name>
    <name type="common">Fish tapeworm</name>
    <name type="synonym">Diphyllobothrium latum</name>
    <dbReference type="NCBI Taxonomy" id="60516"/>
    <lineage>
        <taxon>Eukaryota</taxon>
        <taxon>Metazoa</taxon>
        <taxon>Spiralia</taxon>
        <taxon>Lophotrochozoa</taxon>
        <taxon>Platyhelminthes</taxon>
        <taxon>Cestoda</taxon>
        <taxon>Eucestoda</taxon>
        <taxon>Diphyllobothriidea</taxon>
        <taxon>Diphyllobothriidae</taxon>
        <taxon>Dibothriocephalus</taxon>
    </lineage>
</organism>
<protein>
    <submittedName>
        <fullName evidence="1">Uncharacterized protein</fullName>
    </submittedName>
</protein>
<proteinExistence type="predicted"/>
<evidence type="ECO:0000313" key="1">
    <source>
        <dbReference type="EMBL" id="VDK36618.1"/>
    </source>
</evidence>
<dbReference type="AlphaFoldDB" id="A0A3P6R3H5"/>
<reference evidence="1 2" key="1">
    <citation type="submission" date="2018-11" db="EMBL/GenBank/DDBJ databases">
        <authorList>
            <consortium name="Pathogen Informatics"/>
        </authorList>
    </citation>
    <scope>NUCLEOTIDE SEQUENCE [LARGE SCALE GENOMIC DNA]</scope>
</reference>
<name>A0A3P6R3H5_DIBLA</name>
<evidence type="ECO:0000313" key="2">
    <source>
        <dbReference type="Proteomes" id="UP000281553"/>
    </source>
</evidence>
<sequence>MPDSLESKTFWKCIDRTNWPDFIDIGDFILDTTGILFTTLALILLSKEHAGPKISLILLRGMLASLLLS</sequence>
<gene>
    <name evidence="1" type="ORF">DILT_LOCUS784</name>
</gene>
<keyword evidence="2" id="KW-1185">Reference proteome</keyword>
<feature type="non-terminal residue" evidence="1">
    <location>
        <position position="69"/>
    </location>
</feature>
<dbReference type="Proteomes" id="UP000281553">
    <property type="component" value="Unassembled WGS sequence"/>
</dbReference>
<dbReference type="EMBL" id="UYRU01003872">
    <property type="protein sequence ID" value="VDK36618.1"/>
    <property type="molecule type" value="Genomic_DNA"/>
</dbReference>
<accession>A0A3P6R3H5</accession>